<evidence type="ECO:0000256" key="1">
    <source>
        <dbReference type="ARBA" id="ARBA00010947"/>
    </source>
</evidence>
<keyword evidence="4" id="KW-0460">Magnesium</keyword>
<keyword evidence="3 4" id="KW-0378">Hydrolase</keyword>
<comment type="function">
    <text evidence="4">Responsible for the hydrolysis of cyanuric acid, an intermediate formed during catabolism of s-triazine based compounds in herbicides such as atrazine and polymers such as melamine. Catalyzes the hydrolytic opening of the s-triazine ring of cyanuric acid (2,4,6-trihydroxy-s-triazine) to yield carbon dioxide and carboxybiuret, which spontaneously decarboxylates to biuret.</text>
</comment>
<feature type="binding site" evidence="4">
    <location>
        <begin position="343"/>
        <end position="344"/>
    </location>
    <ligand>
        <name>substrate</name>
    </ligand>
</feature>
<evidence type="ECO:0000313" key="6">
    <source>
        <dbReference type="Proteomes" id="UP000048984"/>
    </source>
</evidence>
<name>A0A0N8GEC2_9HYPH</name>
<evidence type="ECO:0000313" key="5">
    <source>
        <dbReference type="EMBL" id="KPL51113.1"/>
    </source>
</evidence>
<feature type="binding site" evidence="4">
    <location>
        <position position="350"/>
    </location>
    <ligand>
        <name>Mg(2+)</name>
        <dbReference type="ChEBI" id="CHEBI:18420"/>
        <note>structural</note>
    </ligand>
</feature>
<comment type="catalytic activity">
    <reaction evidence="4">
        <text>cyanurate + H2O = 1-carboxybiuret + H(+)</text>
        <dbReference type="Rhea" id="RHEA:70363"/>
        <dbReference type="ChEBI" id="CHEBI:15377"/>
        <dbReference type="ChEBI" id="CHEBI:15378"/>
        <dbReference type="ChEBI" id="CHEBI:38028"/>
        <dbReference type="ChEBI" id="CHEBI:142864"/>
        <dbReference type="EC" id="3.5.2.15"/>
    </reaction>
</comment>
<keyword evidence="6" id="KW-1185">Reference proteome</keyword>
<comment type="subunit">
    <text evidence="2 4">Homotetramer.</text>
</comment>
<feature type="site" description="Important for substrate specificity" evidence="4">
    <location>
        <position position="320"/>
    </location>
</feature>
<comment type="caution">
    <text evidence="4">Lacks conserved residue(s) required for the propagation of feature annotation.</text>
</comment>
<comment type="activity regulation">
    <text evidence="4">Inhibited by barbituric acid.</text>
</comment>
<dbReference type="UniPathway" id="UPA00008">
    <property type="reaction ID" value="UER00502"/>
</dbReference>
<dbReference type="InterPro" id="IPR043006">
    <property type="entry name" value="AtzD/Barbiturase_RUB"/>
</dbReference>
<comment type="pathway">
    <text evidence="4">Xenobiotic degradation; atrazine degradation; biuret from cyanurate: step 1/1.</text>
</comment>
<dbReference type="Gene3D" id="3.30.1330.180">
    <property type="entry name" value="Cyanuric acid hydrolase/Barbiturase, RU B"/>
    <property type="match status" value="1"/>
</dbReference>
<reference evidence="5 6" key="1">
    <citation type="submission" date="2015-09" db="EMBL/GenBank/DDBJ databases">
        <authorList>
            <consortium name="Swine Surveillance"/>
        </authorList>
    </citation>
    <scope>NUCLEOTIDE SEQUENCE [LARGE SCALE GENOMIC DNA]</scope>
    <source>
        <strain evidence="5 6">16</strain>
    </source>
</reference>
<protein>
    <recommendedName>
        <fullName evidence="4">Cyanuric acid amidohydrolase</fullName>
        <shortName evidence="4">CAH</shortName>
        <ecNumber evidence="4">3.5.2.15</ecNumber>
    </recommendedName>
</protein>
<comment type="similarity">
    <text evidence="1 4">Belongs to the cyclic amide hydrolase (CyAH) family.</text>
</comment>
<keyword evidence="4" id="KW-0479">Metal-binding</keyword>
<feature type="active site" evidence="4">
    <location>
        <position position="157"/>
    </location>
</feature>
<evidence type="ECO:0000256" key="3">
    <source>
        <dbReference type="ARBA" id="ARBA00022801"/>
    </source>
</evidence>
<feature type="binding site" evidence="4">
    <location>
        <position position="52"/>
    </location>
    <ligand>
        <name>substrate</name>
    </ligand>
</feature>
<feature type="binding site" evidence="4">
    <location>
        <position position="189"/>
    </location>
    <ligand>
        <name>substrate</name>
    </ligand>
</feature>
<comment type="domain">
    <text evidence="4">The monomer structure is formed from three repeating units (RUs) that share the same structure as one another. The monomer, the active site and substrate all possess threefold rotational symmetry, to the extent that the active site possesses three potential Ser-Lys catalytic dyads. It is possible that any or all of the three active-site serines may act as nucleophile (albeit only one can do so per catalytic cycle).</text>
</comment>
<dbReference type="STRING" id="665126.ABB55_01830"/>
<feature type="region of interest" description="RU C" evidence="4">
    <location>
        <begin position="250"/>
        <end position="363"/>
    </location>
</feature>
<dbReference type="Pfam" id="PF09663">
    <property type="entry name" value="Amido_AtzD_TrzD"/>
    <property type="match status" value="1"/>
</dbReference>
<dbReference type="NCBIfam" id="TIGR02714">
    <property type="entry name" value="amido_AtzD_TrzD"/>
    <property type="match status" value="1"/>
</dbReference>
<feature type="region of interest" description="RU B" evidence="4">
    <location>
        <begin position="107"/>
        <end position="244"/>
    </location>
</feature>
<dbReference type="Proteomes" id="UP000048984">
    <property type="component" value="Unassembled WGS sequence"/>
</dbReference>
<dbReference type="GO" id="GO:0046872">
    <property type="term" value="F:metal ion binding"/>
    <property type="evidence" value="ECO:0007669"/>
    <property type="project" value="UniProtKB-UniRule"/>
</dbReference>
<feature type="binding site" evidence="4">
    <location>
        <position position="354"/>
    </location>
    <ligand>
        <name>Mg(2+)</name>
        <dbReference type="ChEBI" id="CHEBI:18420"/>
        <note>structural</note>
    </ligand>
</feature>
<dbReference type="RefSeq" id="WP_054357276.1">
    <property type="nucleotide sequence ID" value="NZ_LJYW01000001.1"/>
</dbReference>
<dbReference type="InterPro" id="IPR043007">
    <property type="entry name" value="AtzD/Barbiturase_RUC"/>
</dbReference>
<dbReference type="AlphaFoldDB" id="A0A0N8GEC2"/>
<evidence type="ECO:0000256" key="2">
    <source>
        <dbReference type="ARBA" id="ARBA00011881"/>
    </source>
</evidence>
<feature type="binding site" evidence="4">
    <location>
        <begin position="80"/>
        <end position="81"/>
    </location>
    <ligand>
        <name>substrate</name>
    </ligand>
</feature>
<dbReference type="InterPro" id="IPR014086">
    <property type="entry name" value="AtzD/Barbiturase"/>
</dbReference>
<feature type="binding site" evidence="4">
    <location>
        <position position="351"/>
    </location>
    <ligand>
        <name>Mg(2+)</name>
        <dbReference type="ChEBI" id="CHEBI:18420"/>
        <note>structural</note>
    </ligand>
</feature>
<feature type="region of interest" description="RU A" evidence="4">
    <location>
        <begin position="1"/>
        <end position="100"/>
    </location>
</feature>
<feature type="binding site" evidence="4">
    <location>
        <position position="349"/>
    </location>
    <ligand>
        <name>Mg(2+)</name>
        <dbReference type="ChEBI" id="CHEBI:18420"/>
        <note>structural</note>
    </ligand>
</feature>
<evidence type="ECO:0000256" key="4">
    <source>
        <dbReference type="HAMAP-Rule" id="MF_01989"/>
    </source>
</evidence>
<feature type="binding site" evidence="4">
    <location>
        <position position="297"/>
    </location>
    <ligand>
        <name>Mg(2+)</name>
        <dbReference type="ChEBI" id="CHEBI:18420"/>
        <note>structural</note>
    </ligand>
</feature>
<dbReference type="EC" id="3.5.2.15" evidence="4"/>
<gene>
    <name evidence="5" type="ORF">ABB55_01830</name>
</gene>
<organism evidence="5 6">
    <name type="scientific">Prosthecodimorpha hirschii</name>
    <dbReference type="NCBI Taxonomy" id="665126"/>
    <lineage>
        <taxon>Bacteria</taxon>
        <taxon>Pseudomonadati</taxon>
        <taxon>Pseudomonadota</taxon>
        <taxon>Alphaproteobacteria</taxon>
        <taxon>Hyphomicrobiales</taxon>
        <taxon>Ancalomicrobiaceae</taxon>
        <taxon>Prosthecodimorpha</taxon>
    </lineage>
</organism>
<accession>A0A0N8GEC2</accession>
<feature type="binding site" evidence="4">
    <location>
        <begin position="227"/>
        <end position="228"/>
    </location>
    <ligand>
        <name>substrate</name>
    </ligand>
</feature>
<dbReference type="HAMAP" id="MF_01989">
    <property type="entry name" value="Cyc_amidohydrol"/>
    <property type="match status" value="1"/>
</dbReference>
<sequence>MPHTLVHRLSMAGPDDTAGLAAAIRNGRIRPDAIVAILGKTEGNGCVNDFTRGFAVQSLRLELARHLPTDAIDRIALVMSGGTEGALAPHALVIEARPEDHAAAGPALAVGQTVTRDIKPEELGRRAQAAVVAEAVAKVMADLGISDPADIHFVQIKCPLLTMERVAEARARGATTATSDTLKSMGLSRGASALGVALALGEVADAAVTDAAIGTDRSLYSTRASTSAGVELSGHEIVVMGMSPRWSGPLRIDHAVMADGIDIEPVRAALARLGLGAPGQLPAADRDRLLALLAKAEAPSTGRMRGFRHTMLDDSDISSTRHARGFAAGALASLVGHAEIFVSGGAEHQGPDGGGPVALIAHR</sequence>
<feature type="binding site" evidence="4">
    <location>
        <position position="324"/>
    </location>
    <ligand>
        <name>substrate</name>
    </ligand>
</feature>
<dbReference type="GO" id="GO:0018753">
    <property type="term" value="F:cyanuric acid amidohydrolase activity"/>
    <property type="evidence" value="ECO:0007669"/>
    <property type="project" value="UniProtKB-UniRule"/>
</dbReference>
<comment type="caution">
    <text evidence="5">The sequence shown here is derived from an EMBL/GenBank/DDBJ whole genome shotgun (WGS) entry which is preliminary data.</text>
</comment>
<feature type="binding site" evidence="4">
    <location>
        <position position="346"/>
    </location>
    <ligand>
        <name>Mg(2+)</name>
        <dbReference type="ChEBI" id="CHEBI:18420"/>
        <note>structural</note>
    </ligand>
</feature>
<proteinExistence type="inferred from homology"/>
<reference evidence="5 6" key="2">
    <citation type="submission" date="2015-10" db="EMBL/GenBank/DDBJ databases">
        <title>Draft Genome Sequence of Prosthecomicrobium hirschii ATCC 27832.</title>
        <authorList>
            <person name="Daniel J."/>
            <person name="Givan S.A."/>
            <person name="Brun Y.V."/>
            <person name="Brown P.J."/>
        </authorList>
    </citation>
    <scope>NUCLEOTIDE SEQUENCE [LARGE SCALE GENOMIC DNA]</scope>
    <source>
        <strain evidence="5 6">16</strain>
    </source>
</reference>
<dbReference type="Gene3D" id="3.30.1330.160">
    <property type="entry name" value="Cyanuric acid hydrolase/Barbituras, RU C"/>
    <property type="match status" value="1"/>
</dbReference>
<dbReference type="EMBL" id="LJYW01000001">
    <property type="protein sequence ID" value="KPL51113.1"/>
    <property type="molecule type" value="Genomic_DNA"/>
</dbReference>
<dbReference type="InterPro" id="IPR043008">
    <property type="entry name" value="AtzD/Barbiturase_RUA"/>
</dbReference>
<dbReference type="Gene3D" id="3.30.1330.170">
    <property type="entry name" value="Cyanuric acid hydrolase/Barbiturase, RU A"/>
    <property type="match status" value="1"/>
</dbReference>
<feature type="active site" description="Nucleophile" evidence="4">
    <location>
        <position position="227"/>
    </location>
</feature>
<dbReference type="GO" id="GO:0019381">
    <property type="term" value="P:atrazine catabolic process"/>
    <property type="evidence" value="ECO:0007669"/>
    <property type="project" value="UniProtKB-UniRule"/>
</dbReference>